<evidence type="ECO:0000256" key="1">
    <source>
        <dbReference type="SAM" id="SignalP"/>
    </source>
</evidence>
<reference evidence="2 3" key="1">
    <citation type="journal article" date="2023" name="Commun. Biol.">
        <title>Genome analysis of Parmales, the sister group of diatoms, reveals the evolutionary specialization of diatoms from phago-mixotrophs to photoautotrophs.</title>
        <authorList>
            <person name="Ban H."/>
            <person name="Sato S."/>
            <person name="Yoshikawa S."/>
            <person name="Yamada K."/>
            <person name="Nakamura Y."/>
            <person name="Ichinomiya M."/>
            <person name="Sato N."/>
            <person name="Blanc-Mathieu R."/>
            <person name="Endo H."/>
            <person name="Kuwata A."/>
            <person name="Ogata H."/>
        </authorList>
    </citation>
    <scope>NUCLEOTIDE SEQUENCE [LARGE SCALE GENOMIC DNA]</scope>
</reference>
<evidence type="ECO:0000313" key="3">
    <source>
        <dbReference type="Proteomes" id="UP001165060"/>
    </source>
</evidence>
<keyword evidence="1" id="KW-0732">Signal</keyword>
<proteinExistence type="predicted"/>
<sequence>MARYPLAALALLAAPCAAADSLMVMPDGVSESTMCSNAACADNNLPYSKVSASQPGYQWNDAGGYCGSWATQRAVLSKGAWISQQQVRDHTSPCGGNDNEILSCNIDEAYTNLKLDYEGFDYNNTPLPQTDAYLSWLKAQLSAGNAVAWMILWSGQAYPIYDLTPPAGMYGHVEPVIGIASSHPLNDTTVYDDDEVLHYTDGGVNTVHRTLSSLAGDWAGPGEKADCGDYDYCIGNPYGYGWAVKGFADKVDSVPASLKIDPWMREPDTRSGEAPDAIQGTLTATELEVGAVYDVYRWDSVKEALTYTDDYKKTTFTADSDTHVYVDDESFSSDSATYYRVVKSGKALCGTTFARLMADDCAEEDLCVYNNAGDSQCCTPGEMCIQGVGCRC</sequence>
<keyword evidence="3" id="KW-1185">Reference proteome</keyword>
<dbReference type="EMBL" id="BRYB01002987">
    <property type="protein sequence ID" value="GMI28644.1"/>
    <property type="molecule type" value="Genomic_DNA"/>
</dbReference>
<comment type="caution">
    <text evidence="2">The sequence shown here is derived from an EMBL/GenBank/DDBJ whole genome shotgun (WGS) entry which is preliminary data.</text>
</comment>
<name>A0ABQ6MMH7_9STRA</name>
<protein>
    <submittedName>
        <fullName evidence="2">Uncharacterized protein</fullName>
    </submittedName>
</protein>
<feature type="chain" id="PRO_5047204951" evidence="1">
    <location>
        <begin position="19"/>
        <end position="392"/>
    </location>
</feature>
<evidence type="ECO:0000313" key="2">
    <source>
        <dbReference type="EMBL" id="GMI28644.1"/>
    </source>
</evidence>
<organism evidence="2 3">
    <name type="scientific">Tetraparma gracilis</name>
    <dbReference type="NCBI Taxonomy" id="2962635"/>
    <lineage>
        <taxon>Eukaryota</taxon>
        <taxon>Sar</taxon>
        <taxon>Stramenopiles</taxon>
        <taxon>Ochrophyta</taxon>
        <taxon>Bolidophyceae</taxon>
        <taxon>Parmales</taxon>
        <taxon>Triparmaceae</taxon>
        <taxon>Tetraparma</taxon>
    </lineage>
</organism>
<dbReference type="Proteomes" id="UP001165060">
    <property type="component" value="Unassembled WGS sequence"/>
</dbReference>
<feature type="signal peptide" evidence="1">
    <location>
        <begin position="1"/>
        <end position="18"/>
    </location>
</feature>
<accession>A0ABQ6MMH7</accession>
<gene>
    <name evidence="2" type="ORF">TeGR_g1995</name>
</gene>